<feature type="transmembrane region" description="Helical" evidence="7">
    <location>
        <begin position="161"/>
        <end position="177"/>
    </location>
</feature>
<gene>
    <name evidence="9" type="ORF">LG35_06100</name>
</gene>
<feature type="transmembrane region" description="Helical" evidence="7">
    <location>
        <begin position="222"/>
        <end position="239"/>
    </location>
</feature>
<keyword evidence="10" id="KW-1185">Reference proteome</keyword>
<feature type="transmembrane region" description="Helical" evidence="7">
    <location>
        <begin position="351"/>
        <end position="369"/>
    </location>
</feature>
<feature type="transmembrane region" description="Helical" evidence="7">
    <location>
        <begin position="77"/>
        <end position="100"/>
    </location>
</feature>
<reference evidence="9 10" key="1">
    <citation type="submission" date="2014-09" db="EMBL/GenBank/DDBJ databases">
        <title>Alistipes sp. 627, sp. nov., a novel member of the family Rikenellaceae isolated from human faeces.</title>
        <authorList>
            <person name="Shkoporov A.N."/>
            <person name="Chaplin A.V."/>
            <person name="Motuzova O.V."/>
            <person name="Kafarskaia L.I."/>
            <person name="Khokhlova E.V."/>
            <person name="Efimov B.A."/>
        </authorList>
    </citation>
    <scope>NUCLEOTIDE SEQUENCE [LARGE SCALE GENOMIC DNA]</scope>
    <source>
        <strain evidence="9 10">627</strain>
    </source>
</reference>
<feature type="transmembrane region" description="Helical" evidence="7">
    <location>
        <begin position="106"/>
        <end position="123"/>
    </location>
</feature>
<evidence type="ECO:0000313" key="10">
    <source>
        <dbReference type="Proteomes" id="UP000030889"/>
    </source>
</evidence>
<dbReference type="Gene3D" id="1.20.1250.20">
    <property type="entry name" value="MFS general substrate transporter like domains"/>
    <property type="match status" value="1"/>
</dbReference>
<feature type="transmembrane region" description="Helical" evidence="7">
    <location>
        <begin position="297"/>
        <end position="318"/>
    </location>
</feature>
<evidence type="ECO:0000256" key="4">
    <source>
        <dbReference type="ARBA" id="ARBA00022692"/>
    </source>
</evidence>
<dbReference type="Pfam" id="PF07690">
    <property type="entry name" value="MFS_1"/>
    <property type="match status" value="1"/>
</dbReference>
<protein>
    <submittedName>
        <fullName evidence="9">Multidrug MFS transporter</fullName>
    </submittedName>
</protein>
<evidence type="ECO:0000256" key="6">
    <source>
        <dbReference type="ARBA" id="ARBA00023136"/>
    </source>
</evidence>
<proteinExistence type="predicted"/>
<evidence type="ECO:0000256" key="3">
    <source>
        <dbReference type="ARBA" id="ARBA00022475"/>
    </source>
</evidence>
<organism evidence="9 10">
    <name type="scientific">Alistipes inops</name>
    <dbReference type="NCBI Taxonomy" id="1501391"/>
    <lineage>
        <taxon>Bacteria</taxon>
        <taxon>Pseudomonadati</taxon>
        <taxon>Bacteroidota</taxon>
        <taxon>Bacteroidia</taxon>
        <taxon>Bacteroidales</taxon>
        <taxon>Rikenellaceae</taxon>
        <taxon>Alistipes</taxon>
    </lineage>
</organism>
<feature type="transmembrane region" description="Helical" evidence="7">
    <location>
        <begin position="325"/>
        <end position="345"/>
    </location>
</feature>
<comment type="subcellular location">
    <subcellularLocation>
        <location evidence="1">Cell membrane</location>
        <topology evidence="1">Multi-pass membrane protein</topology>
    </subcellularLocation>
</comment>
<dbReference type="EMBL" id="JRGF01000006">
    <property type="protein sequence ID" value="KHE42120.1"/>
    <property type="molecule type" value="Genomic_DNA"/>
</dbReference>
<evidence type="ECO:0000256" key="2">
    <source>
        <dbReference type="ARBA" id="ARBA00022448"/>
    </source>
</evidence>
<dbReference type="PANTHER" id="PTHR42718:SF46">
    <property type="entry name" value="BLR6921 PROTEIN"/>
    <property type="match status" value="1"/>
</dbReference>
<feature type="transmembrane region" description="Helical" evidence="7">
    <location>
        <begin position="390"/>
        <end position="412"/>
    </location>
</feature>
<feature type="domain" description="Major facilitator superfamily (MFS) profile" evidence="8">
    <location>
        <begin position="7"/>
        <end position="444"/>
    </location>
</feature>
<evidence type="ECO:0000256" key="5">
    <source>
        <dbReference type="ARBA" id="ARBA00022989"/>
    </source>
</evidence>
<dbReference type="CDD" id="cd17321">
    <property type="entry name" value="MFS_MMR_MDR_like"/>
    <property type="match status" value="1"/>
</dbReference>
<keyword evidence="4 7" id="KW-0812">Transmembrane</keyword>
<dbReference type="PROSITE" id="PS50850">
    <property type="entry name" value="MFS"/>
    <property type="match status" value="1"/>
</dbReference>
<comment type="caution">
    <text evidence="9">The sequence shown here is derived from an EMBL/GenBank/DDBJ whole genome shotgun (WGS) entry which is preliminary data.</text>
</comment>
<dbReference type="RefSeq" id="WP_035473353.1">
    <property type="nucleotide sequence ID" value="NZ_JRGF01000006.1"/>
</dbReference>
<name>A0ABR4YIM6_9BACT</name>
<feature type="transmembrane region" description="Helical" evidence="7">
    <location>
        <begin position="198"/>
        <end position="216"/>
    </location>
</feature>
<evidence type="ECO:0000256" key="1">
    <source>
        <dbReference type="ARBA" id="ARBA00004651"/>
    </source>
</evidence>
<dbReference type="InterPro" id="IPR036259">
    <property type="entry name" value="MFS_trans_sf"/>
</dbReference>
<evidence type="ECO:0000259" key="8">
    <source>
        <dbReference type="PROSITE" id="PS50850"/>
    </source>
</evidence>
<dbReference type="InterPro" id="IPR020846">
    <property type="entry name" value="MFS_dom"/>
</dbReference>
<dbReference type="SUPFAM" id="SSF103473">
    <property type="entry name" value="MFS general substrate transporter"/>
    <property type="match status" value="1"/>
</dbReference>
<dbReference type="Proteomes" id="UP000030889">
    <property type="component" value="Unassembled WGS sequence"/>
</dbReference>
<feature type="transmembrane region" description="Helical" evidence="7">
    <location>
        <begin position="418"/>
        <end position="442"/>
    </location>
</feature>
<evidence type="ECO:0000313" key="9">
    <source>
        <dbReference type="EMBL" id="KHE42120.1"/>
    </source>
</evidence>
<dbReference type="PANTHER" id="PTHR42718">
    <property type="entry name" value="MAJOR FACILITATOR SUPERFAMILY MULTIDRUG TRANSPORTER MFSC"/>
    <property type="match status" value="1"/>
</dbReference>
<sequence length="454" mass="47917">MPKRLWAILAVTFGVSLSVLDGAIANVALPTIGSLLNISPANSIWIVNAYQLAIVVSLLSFSALGDVIGYRKIYIGGLLLFTIASAGCALSDSLATLVAARVCQGFGAAAVTSVNTTLIRIIYPRNHLGRGMGLNATVVAVSSVAGPTIAAGILAVAPWQWLFAINIPIGITAFFLSRRFLPDNPVKVAGRRFDWRDGAMNALTFGLLIASIEGYAHGIDPRYITTGIILLLIVGTLFVRSQLHKPYPILPFDLLKIPIFSVSVLTSICSFIAQMSAMVALPFYLQHTFGYSAVTTGLVMTAWPAVIVVVAPLAGILVERVHAGLLGGIGLSVMTCGLFLLAWLPPQPREIDIIWRLVLCGLGFGLFQSPNNSIMVGSAPPHRSGSASGMLATARLLGQTTGAALVALLFHITSTDSIHTALILAGGFAAAGAVISFTRLSLPMPRELRPAKKR</sequence>
<feature type="transmembrane region" description="Helical" evidence="7">
    <location>
        <begin position="135"/>
        <end position="155"/>
    </location>
</feature>
<feature type="transmembrane region" description="Helical" evidence="7">
    <location>
        <begin position="49"/>
        <end position="70"/>
    </location>
</feature>
<keyword evidence="2" id="KW-0813">Transport</keyword>
<evidence type="ECO:0000256" key="7">
    <source>
        <dbReference type="SAM" id="Phobius"/>
    </source>
</evidence>
<feature type="transmembrane region" description="Helical" evidence="7">
    <location>
        <begin position="259"/>
        <end position="285"/>
    </location>
</feature>
<dbReference type="Gene3D" id="1.20.1720.10">
    <property type="entry name" value="Multidrug resistance protein D"/>
    <property type="match status" value="1"/>
</dbReference>
<keyword evidence="5 7" id="KW-1133">Transmembrane helix</keyword>
<dbReference type="InterPro" id="IPR011701">
    <property type="entry name" value="MFS"/>
</dbReference>
<dbReference type="PRINTS" id="PR01036">
    <property type="entry name" value="TCRTETB"/>
</dbReference>
<accession>A0ABR4YIM6</accession>
<keyword evidence="6 7" id="KW-0472">Membrane</keyword>
<keyword evidence="3" id="KW-1003">Cell membrane</keyword>